<feature type="domain" description="RNA polymerase sigma-70 region 2" evidence="6">
    <location>
        <begin position="14"/>
        <end position="79"/>
    </location>
</feature>
<dbReference type="PANTHER" id="PTHR43133">
    <property type="entry name" value="RNA POLYMERASE ECF-TYPE SIGMA FACTO"/>
    <property type="match status" value="1"/>
</dbReference>
<organism evidence="8 9">
    <name type="scientific">Sanguibacter inulinus</name>
    <dbReference type="NCBI Taxonomy" id="60922"/>
    <lineage>
        <taxon>Bacteria</taxon>
        <taxon>Bacillati</taxon>
        <taxon>Actinomycetota</taxon>
        <taxon>Actinomycetes</taxon>
        <taxon>Micrococcales</taxon>
        <taxon>Sanguibacteraceae</taxon>
        <taxon>Sanguibacter</taxon>
    </lineage>
</organism>
<evidence type="ECO:0000256" key="3">
    <source>
        <dbReference type="ARBA" id="ARBA00023082"/>
    </source>
</evidence>
<keyword evidence="4" id="KW-0238">DNA-binding</keyword>
<evidence type="ECO:0000313" key="8">
    <source>
        <dbReference type="EMBL" id="NYS93969.1"/>
    </source>
</evidence>
<dbReference type="NCBIfam" id="TIGR02937">
    <property type="entry name" value="sigma70-ECF"/>
    <property type="match status" value="1"/>
</dbReference>
<dbReference type="InterPro" id="IPR039425">
    <property type="entry name" value="RNA_pol_sigma-70-like"/>
</dbReference>
<proteinExistence type="inferred from homology"/>
<dbReference type="InterPro" id="IPR036388">
    <property type="entry name" value="WH-like_DNA-bd_sf"/>
</dbReference>
<dbReference type="InterPro" id="IPR007630">
    <property type="entry name" value="RNA_pol_sigma70_r4"/>
</dbReference>
<dbReference type="Proteomes" id="UP000561011">
    <property type="component" value="Unassembled WGS sequence"/>
</dbReference>
<dbReference type="CDD" id="cd06171">
    <property type="entry name" value="Sigma70_r4"/>
    <property type="match status" value="1"/>
</dbReference>
<dbReference type="Pfam" id="PF04542">
    <property type="entry name" value="Sigma70_r2"/>
    <property type="match status" value="1"/>
</dbReference>
<dbReference type="Pfam" id="PF04545">
    <property type="entry name" value="Sigma70_r4"/>
    <property type="match status" value="1"/>
</dbReference>
<comment type="caution">
    <text evidence="8">The sequence shown here is derived from an EMBL/GenBank/DDBJ whole genome shotgun (WGS) entry which is preliminary data.</text>
</comment>
<keyword evidence="9" id="KW-1185">Reference proteome</keyword>
<protein>
    <submittedName>
        <fullName evidence="8">Sigma-70 family RNA polymerase sigma factor</fullName>
    </submittedName>
</protein>
<evidence type="ECO:0000256" key="2">
    <source>
        <dbReference type="ARBA" id="ARBA00023015"/>
    </source>
</evidence>
<keyword evidence="5" id="KW-0804">Transcription</keyword>
<accession>A0A853ETR3</accession>
<sequence length="168" mass="18990">MGAETDALLRRIHDEYADMLWRYVVRIPYDSELARDVVQEALLRAWKDGAILERPDPVVRAWLVKVARNLALDDLRSARTRRERATEVLPEGHQEDETRRSLDAWLVTDALATLSQEHREVVVGAYYGGKTVATLAEELGIAAGTVKSRMHYGIRALRLALQERGVTA</sequence>
<dbReference type="PANTHER" id="PTHR43133:SF52">
    <property type="entry name" value="ECF RNA POLYMERASE SIGMA FACTOR SIGL"/>
    <property type="match status" value="1"/>
</dbReference>
<feature type="domain" description="RNA polymerase sigma-70 region 4" evidence="7">
    <location>
        <begin position="110"/>
        <end position="158"/>
    </location>
</feature>
<dbReference type="InterPro" id="IPR013324">
    <property type="entry name" value="RNA_pol_sigma_r3/r4-like"/>
</dbReference>
<evidence type="ECO:0000313" key="9">
    <source>
        <dbReference type="Proteomes" id="UP000561011"/>
    </source>
</evidence>
<dbReference type="GO" id="GO:0016987">
    <property type="term" value="F:sigma factor activity"/>
    <property type="evidence" value="ECO:0007669"/>
    <property type="project" value="UniProtKB-KW"/>
</dbReference>
<dbReference type="InterPro" id="IPR007627">
    <property type="entry name" value="RNA_pol_sigma70_r2"/>
</dbReference>
<comment type="similarity">
    <text evidence="1">Belongs to the sigma-70 factor family. ECF subfamily.</text>
</comment>
<dbReference type="SUPFAM" id="SSF88659">
    <property type="entry name" value="Sigma3 and sigma4 domains of RNA polymerase sigma factors"/>
    <property type="match status" value="1"/>
</dbReference>
<reference evidence="8 9" key="1">
    <citation type="submission" date="2020-07" db="EMBL/GenBank/DDBJ databases">
        <title>MOT database genomes.</title>
        <authorList>
            <person name="Joseph S."/>
            <person name="Aduse-Opoku J."/>
            <person name="Hashim A."/>
            <person name="Wade W."/>
            <person name="Curtis M."/>
        </authorList>
    </citation>
    <scope>NUCLEOTIDE SEQUENCE [LARGE SCALE GENOMIC DNA]</scope>
    <source>
        <strain evidence="8 9">DSM 100099</strain>
    </source>
</reference>
<keyword evidence="3" id="KW-0731">Sigma factor</keyword>
<dbReference type="Gene3D" id="1.10.10.10">
    <property type="entry name" value="Winged helix-like DNA-binding domain superfamily/Winged helix DNA-binding domain"/>
    <property type="match status" value="1"/>
</dbReference>
<evidence type="ECO:0000256" key="5">
    <source>
        <dbReference type="ARBA" id="ARBA00023163"/>
    </source>
</evidence>
<name>A0A853ETR3_9MICO</name>
<evidence type="ECO:0000259" key="7">
    <source>
        <dbReference type="Pfam" id="PF04545"/>
    </source>
</evidence>
<dbReference type="Gene3D" id="1.10.1740.10">
    <property type="match status" value="1"/>
</dbReference>
<keyword evidence="2" id="KW-0805">Transcription regulation</keyword>
<dbReference type="InterPro" id="IPR014284">
    <property type="entry name" value="RNA_pol_sigma-70_dom"/>
</dbReference>
<dbReference type="AlphaFoldDB" id="A0A853ETR3"/>
<dbReference type="RefSeq" id="WP_056136241.1">
    <property type="nucleotide sequence ID" value="NZ_JACBYE010000023.1"/>
</dbReference>
<dbReference type="InterPro" id="IPR013325">
    <property type="entry name" value="RNA_pol_sigma_r2"/>
</dbReference>
<dbReference type="GO" id="GO:0006352">
    <property type="term" value="P:DNA-templated transcription initiation"/>
    <property type="evidence" value="ECO:0007669"/>
    <property type="project" value="InterPro"/>
</dbReference>
<gene>
    <name evidence="8" type="ORF">HZZ10_10615</name>
</gene>
<evidence type="ECO:0000256" key="4">
    <source>
        <dbReference type="ARBA" id="ARBA00023125"/>
    </source>
</evidence>
<evidence type="ECO:0000256" key="1">
    <source>
        <dbReference type="ARBA" id="ARBA00010641"/>
    </source>
</evidence>
<evidence type="ECO:0000259" key="6">
    <source>
        <dbReference type="Pfam" id="PF04542"/>
    </source>
</evidence>
<dbReference type="GO" id="GO:0003677">
    <property type="term" value="F:DNA binding"/>
    <property type="evidence" value="ECO:0007669"/>
    <property type="project" value="UniProtKB-KW"/>
</dbReference>
<dbReference type="SUPFAM" id="SSF88946">
    <property type="entry name" value="Sigma2 domain of RNA polymerase sigma factors"/>
    <property type="match status" value="1"/>
</dbReference>
<dbReference type="EMBL" id="JACBYE010000023">
    <property type="protein sequence ID" value="NYS93969.1"/>
    <property type="molecule type" value="Genomic_DNA"/>
</dbReference>